<keyword evidence="3" id="KW-1185">Reference proteome</keyword>
<feature type="compositionally biased region" description="Polar residues" evidence="1">
    <location>
        <begin position="29"/>
        <end position="38"/>
    </location>
</feature>
<name>A0ABN7PNS7_TIMPD</name>
<proteinExistence type="predicted"/>
<comment type="caution">
    <text evidence="2">The sequence shown here is derived from an EMBL/GenBank/DDBJ whole genome shotgun (WGS) entry which is preliminary data.</text>
</comment>
<dbReference type="Proteomes" id="UP001153148">
    <property type="component" value="Unassembled WGS sequence"/>
</dbReference>
<feature type="non-terminal residue" evidence="2">
    <location>
        <position position="135"/>
    </location>
</feature>
<evidence type="ECO:0000256" key="1">
    <source>
        <dbReference type="SAM" id="MobiDB-lite"/>
    </source>
</evidence>
<sequence>LADELFNPQHIDSVRAHNSRLSRAESKAEPSTSGVGQTYSNLSRSFSFMDRKKSCKEINVEQNERRAGIRELAASISLQEARNTGNLSDEELPFFLKSDDVVSSKATTIGELAQSTPLPKIFRGSLKDYQGLEGV</sequence>
<accession>A0ABN7PNS7</accession>
<protein>
    <submittedName>
        <fullName evidence="2">Uncharacterized protein</fullName>
    </submittedName>
</protein>
<feature type="region of interest" description="Disordered" evidence="1">
    <location>
        <begin position="14"/>
        <end position="38"/>
    </location>
</feature>
<dbReference type="EMBL" id="CAJPIN010086903">
    <property type="protein sequence ID" value="CAG2068331.1"/>
    <property type="molecule type" value="Genomic_DNA"/>
</dbReference>
<feature type="non-terminal residue" evidence="2">
    <location>
        <position position="1"/>
    </location>
</feature>
<evidence type="ECO:0000313" key="3">
    <source>
        <dbReference type="Proteomes" id="UP001153148"/>
    </source>
</evidence>
<gene>
    <name evidence="2" type="ORF">TPAB3V08_LOCUS15274</name>
</gene>
<evidence type="ECO:0000313" key="2">
    <source>
        <dbReference type="EMBL" id="CAG2068331.1"/>
    </source>
</evidence>
<reference evidence="2" key="1">
    <citation type="submission" date="2021-03" db="EMBL/GenBank/DDBJ databases">
        <authorList>
            <person name="Tran Van P."/>
        </authorList>
    </citation>
    <scope>NUCLEOTIDE SEQUENCE</scope>
</reference>
<organism evidence="2 3">
    <name type="scientific">Timema podura</name>
    <name type="common">Walking stick</name>
    <dbReference type="NCBI Taxonomy" id="61482"/>
    <lineage>
        <taxon>Eukaryota</taxon>
        <taxon>Metazoa</taxon>
        <taxon>Ecdysozoa</taxon>
        <taxon>Arthropoda</taxon>
        <taxon>Hexapoda</taxon>
        <taxon>Insecta</taxon>
        <taxon>Pterygota</taxon>
        <taxon>Neoptera</taxon>
        <taxon>Polyneoptera</taxon>
        <taxon>Phasmatodea</taxon>
        <taxon>Timematodea</taxon>
        <taxon>Timematoidea</taxon>
        <taxon>Timematidae</taxon>
        <taxon>Timema</taxon>
    </lineage>
</organism>